<feature type="compositionally biased region" description="Low complexity" evidence="1">
    <location>
        <begin position="366"/>
        <end position="375"/>
    </location>
</feature>
<evidence type="ECO:0000313" key="2">
    <source>
        <dbReference type="Proteomes" id="UP000095283"/>
    </source>
</evidence>
<dbReference type="Proteomes" id="UP000095283">
    <property type="component" value="Unplaced"/>
</dbReference>
<reference evidence="3" key="1">
    <citation type="submission" date="2016-11" db="UniProtKB">
        <authorList>
            <consortium name="WormBaseParasite"/>
        </authorList>
    </citation>
    <scope>IDENTIFICATION</scope>
</reference>
<name>A0A1I7X6Y6_HETBA</name>
<proteinExistence type="predicted"/>
<evidence type="ECO:0000256" key="1">
    <source>
        <dbReference type="SAM" id="MobiDB-lite"/>
    </source>
</evidence>
<dbReference type="AlphaFoldDB" id="A0A1I7X6Y6"/>
<keyword evidence="2" id="KW-1185">Reference proteome</keyword>
<dbReference type="WBParaSite" id="Hba_13239">
    <property type="protein sequence ID" value="Hba_13239"/>
    <property type="gene ID" value="Hba_13239"/>
</dbReference>
<sequence>MSLYLRRWDVYMLAPQTPTNYSQKSILNHTKYGLLTVVDRGMDGSISSVILSSKQQKSLRLDAFAARLAKDNLAKIAANGCIGPTHKGVLNMMDPELETGMCIECGGGVVGGSEVCESCAGVGVGGSMQPGVGLVCPLCSILVINPGNARVCSACKKLVYMFNSVYCKLVHRECDRSDTSLEEFVCASCRRSPLVGDIMLTAAIGPASPLGAESGSVAAPSSTDHCTNTLNPFRSSSPVNPATVVPEFHVDIYNLSEGISSPATTSDSARNSPFYPENSPSDVDEDFIPGSSRGGYTSRGRGGGKKKPGRGNALMKTRSGGKPPLCSFNISDKQGQSTRGKRGKRGSNKVNGIGKGPTRGRGRGRGSSSSSQGSQNAVLQHIMMQQQPQIKEVRIYNYWKASIQCYCLHLFGLWFYWQTSDSGKFNGCVLKLCANVSYLLCRLTRQVESGVLDVEDVMYVLVREQS</sequence>
<feature type="region of interest" description="Disordered" evidence="1">
    <location>
        <begin position="259"/>
        <end position="375"/>
    </location>
</feature>
<organism evidence="2 3">
    <name type="scientific">Heterorhabditis bacteriophora</name>
    <name type="common">Entomopathogenic nematode worm</name>
    <dbReference type="NCBI Taxonomy" id="37862"/>
    <lineage>
        <taxon>Eukaryota</taxon>
        <taxon>Metazoa</taxon>
        <taxon>Ecdysozoa</taxon>
        <taxon>Nematoda</taxon>
        <taxon>Chromadorea</taxon>
        <taxon>Rhabditida</taxon>
        <taxon>Rhabditina</taxon>
        <taxon>Rhabditomorpha</taxon>
        <taxon>Strongyloidea</taxon>
        <taxon>Heterorhabditidae</taxon>
        <taxon>Heterorhabditis</taxon>
    </lineage>
</organism>
<feature type="compositionally biased region" description="Polar residues" evidence="1">
    <location>
        <begin position="328"/>
        <end position="338"/>
    </location>
</feature>
<feature type="compositionally biased region" description="Low complexity" evidence="1">
    <location>
        <begin position="290"/>
        <end position="299"/>
    </location>
</feature>
<protein>
    <submittedName>
        <fullName evidence="3">PHD-type domain-containing protein</fullName>
    </submittedName>
</protein>
<evidence type="ECO:0000313" key="3">
    <source>
        <dbReference type="WBParaSite" id="Hba_13239"/>
    </source>
</evidence>
<feature type="compositionally biased region" description="Polar residues" evidence="1">
    <location>
        <begin position="259"/>
        <end position="271"/>
    </location>
</feature>
<accession>A0A1I7X6Y6</accession>